<dbReference type="InterPro" id="IPR047021">
    <property type="entry name" value="REXO1/3/4-like"/>
</dbReference>
<organism evidence="5 6">
    <name type="scientific">Bos indicus</name>
    <name type="common">Zebu</name>
    <dbReference type="NCBI Taxonomy" id="9915"/>
    <lineage>
        <taxon>Eukaryota</taxon>
        <taxon>Metazoa</taxon>
        <taxon>Chordata</taxon>
        <taxon>Craniata</taxon>
        <taxon>Vertebrata</taxon>
        <taxon>Euteleostomi</taxon>
        <taxon>Mammalia</taxon>
        <taxon>Eutheria</taxon>
        <taxon>Laurasiatheria</taxon>
        <taxon>Artiodactyla</taxon>
        <taxon>Ruminantia</taxon>
        <taxon>Pecora</taxon>
        <taxon>Bovidae</taxon>
        <taxon>Bovinae</taxon>
        <taxon>Bos</taxon>
    </lineage>
</organism>
<feature type="compositionally biased region" description="Basic residues" evidence="3">
    <location>
        <begin position="24"/>
        <end position="35"/>
    </location>
</feature>
<proteinExistence type="predicted"/>
<keyword evidence="2" id="KW-0378">Hydrolase</keyword>
<feature type="compositionally biased region" description="Basic residues" evidence="3">
    <location>
        <begin position="91"/>
        <end position="102"/>
    </location>
</feature>
<sequence length="253" mass="28314">MVKARGPAVGRAPRGPAPDAGPVRKPRRKKRLWKNKAREAGGTPGVDPGVVAVRPPKAPEDFSPNWKALQEASPQGPYGRRGGRLILEPRKIKRSPRRKGPRKGPMETFPRNKATSNIRSGKRGSRPPPRLQPRPPREEFEVVQREVAELLKGRILVGHALHNDLKALFLGHPKKKIRDTQKYKPFRTQVKSGRPSLKLLAERILGIQVQQAEHCSVQDAQVAMRLYVLVKRDWESLAGDRRPPAPEAHSQDA</sequence>
<dbReference type="InterPro" id="IPR036397">
    <property type="entry name" value="RNaseH_sf"/>
</dbReference>
<dbReference type="PANTHER" id="PTHR12801:SF158">
    <property type="entry name" value="RNA EXONUCLEASE 4"/>
    <property type="match status" value="1"/>
</dbReference>
<evidence type="ECO:0000256" key="1">
    <source>
        <dbReference type="ARBA" id="ARBA00022722"/>
    </source>
</evidence>
<dbReference type="Gene3D" id="3.30.420.10">
    <property type="entry name" value="Ribonuclease H-like superfamily/Ribonuclease H"/>
    <property type="match status" value="1"/>
</dbReference>
<gene>
    <name evidence="6" type="primary">REXO4</name>
</gene>
<dbReference type="GO" id="GO:0004527">
    <property type="term" value="F:exonuclease activity"/>
    <property type="evidence" value="ECO:0007669"/>
    <property type="project" value="UniProtKB-KW"/>
</dbReference>
<evidence type="ECO:0000256" key="2">
    <source>
        <dbReference type="ARBA" id="ARBA00022801"/>
    </source>
</evidence>
<dbReference type="Proteomes" id="UP001652663">
    <property type="component" value="Chromosome 11"/>
</dbReference>
<dbReference type="GeneID" id="109566606"/>
<dbReference type="InterPro" id="IPR012337">
    <property type="entry name" value="RNaseH-like_sf"/>
</dbReference>
<name>A0ABM4T6R5_BOSIN</name>
<feature type="region of interest" description="Disordered" evidence="3">
    <location>
        <begin position="1"/>
        <end position="139"/>
    </location>
</feature>
<keyword evidence="1" id="KW-0540">Nuclease</keyword>
<dbReference type="InterPro" id="IPR013520">
    <property type="entry name" value="Ribonucl_H"/>
</dbReference>
<dbReference type="SMART" id="SM00479">
    <property type="entry name" value="EXOIII"/>
    <property type="match status" value="1"/>
</dbReference>
<dbReference type="SUPFAM" id="SSF53098">
    <property type="entry name" value="Ribonuclease H-like"/>
    <property type="match status" value="1"/>
</dbReference>
<keyword evidence="6" id="KW-0269">Exonuclease</keyword>
<evidence type="ECO:0000259" key="4">
    <source>
        <dbReference type="SMART" id="SM00479"/>
    </source>
</evidence>
<accession>A0ABM4T6R5</accession>
<evidence type="ECO:0000313" key="6">
    <source>
        <dbReference type="RefSeq" id="XP_070655723.1"/>
    </source>
</evidence>
<evidence type="ECO:0000256" key="3">
    <source>
        <dbReference type="SAM" id="MobiDB-lite"/>
    </source>
</evidence>
<dbReference type="PANTHER" id="PTHR12801">
    <property type="entry name" value="RNA EXONUCLEASE REXO1 / RECO3 FAMILY MEMBER-RELATED"/>
    <property type="match status" value="1"/>
</dbReference>
<evidence type="ECO:0000313" key="5">
    <source>
        <dbReference type="Proteomes" id="UP001652663"/>
    </source>
</evidence>
<reference evidence="6" key="1">
    <citation type="submission" date="2025-08" db="UniProtKB">
        <authorList>
            <consortium name="RefSeq"/>
        </authorList>
    </citation>
    <scope>IDENTIFICATION</scope>
    <source>
        <tissue evidence="6">Blood</tissue>
    </source>
</reference>
<protein>
    <submittedName>
        <fullName evidence="6">RNA exonuclease 4 isoform X2</fullName>
    </submittedName>
</protein>
<keyword evidence="5" id="KW-1185">Reference proteome</keyword>
<dbReference type="RefSeq" id="XP_070655723.1">
    <property type="nucleotide sequence ID" value="XM_070799622.1"/>
</dbReference>
<feature type="compositionally biased region" description="Low complexity" evidence="3">
    <location>
        <begin position="1"/>
        <end position="23"/>
    </location>
</feature>
<feature type="domain" description="Exonuclease" evidence="4">
    <location>
        <begin position="100"/>
        <end position="236"/>
    </location>
</feature>